<feature type="non-terminal residue" evidence="2">
    <location>
        <position position="1"/>
    </location>
</feature>
<accession>A0ABU6VXR7</accession>
<gene>
    <name evidence="2" type="ORF">PIB30_103312</name>
</gene>
<comment type="caution">
    <text evidence="2">The sequence shown here is derived from an EMBL/GenBank/DDBJ whole genome shotgun (WGS) entry which is preliminary data.</text>
</comment>
<name>A0ABU6VXR7_9FABA</name>
<dbReference type="EMBL" id="JASCZI010154368">
    <property type="protein sequence ID" value="MED6177984.1"/>
    <property type="molecule type" value="Genomic_DNA"/>
</dbReference>
<feature type="compositionally biased region" description="Polar residues" evidence="1">
    <location>
        <begin position="1"/>
        <end position="15"/>
    </location>
</feature>
<feature type="compositionally biased region" description="Basic and acidic residues" evidence="1">
    <location>
        <begin position="16"/>
        <end position="26"/>
    </location>
</feature>
<keyword evidence="3" id="KW-1185">Reference proteome</keyword>
<dbReference type="Proteomes" id="UP001341840">
    <property type="component" value="Unassembled WGS sequence"/>
</dbReference>
<evidence type="ECO:0000313" key="3">
    <source>
        <dbReference type="Proteomes" id="UP001341840"/>
    </source>
</evidence>
<organism evidence="2 3">
    <name type="scientific">Stylosanthes scabra</name>
    <dbReference type="NCBI Taxonomy" id="79078"/>
    <lineage>
        <taxon>Eukaryota</taxon>
        <taxon>Viridiplantae</taxon>
        <taxon>Streptophyta</taxon>
        <taxon>Embryophyta</taxon>
        <taxon>Tracheophyta</taxon>
        <taxon>Spermatophyta</taxon>
        <taxon>Magnoliopsida</taxon>
        <taxon>eudicotyledons</taxon>
        <taxon>Gunneridae</taxon>
        <taxon>Pentapetalae</taxon>
        <taxon>rosids</taxon>
        <taxon>fabids</taxon>
        <taxon>Fabales</taxon>
        <taxon>Fabaceae</taxon>
        <taxon>Papilionoideae</taxon>
        <taxon>50 kb inversion clade</taxon>
        <taxon>dalbergioids sensu lato</taxon>
        <taxon>Dalbergieae</taxon>
        <taxon>Pterocarpus clade</taxon>
        <taxon>Stylosanthes</taxon>
    </lineage>
</organism>
<protein>
    <submittedName>
        <fullName evidence="2">Uncharacterized protein</fullName>
    </submittedName>
</protein>
<reference evidence="2 3" key="1">
    <citation type="journal article" date="2023" name="Plants (Basel)">
        <title>Bridging the Gap: Combining Genomics and Transcriptomics Approaches to Understand Stylosanthes scabra, an Orphan Legume from the Brazilian Caatinga.</title>
        <authorList>
            <person name="Ferreira-Neto J.R.C."/>
            <person name="da Silva M.D."/>
            <person name="Binneck E."/>
            <person name="de Melo N.F."/>
            <person name="da Silva R.H."/>
            <person name="de Melo A.L.T.M."/>
            <person name="Pandolfi V."/>
            <person name="Bustamante F.O."/>
            <person name="Brasileiro-Vidal A.C."/>
            <person name="Benko-Iseppon A.M."/>
        </authorList>
    </citation>
    <scope>NUCLEOTIDE SEQUENCE [LARGE SCALE GENOMIC DNA]</scope>
    <source>
        <tissue evidence="2">Leaves</tissue>
    </source>
</reference>
<sequence length="88" mass="9651">AASHSHFTPNPNTLTHTHEQERKRGEGMVTASAKGNVVTAIADDIRGRGSELREKHELMERIMVVMDAVIAGNSVSVTRVAKESERSR</sequence>
<evidence type="ECO:0000256" key="1">
    <source>
        <dbReference type="SAM" id="MobiDB-lite"/>
    </source>
</evidence>
<evidence type="ECO:0000313" key="2">
    <source>
        <dbReference type="EMBL" id="MED6177984.1"/>
    </source>
</evidence>
<proteinExistence type="predicted"/>
<feature type="region of interest" description="Disordered" evidence="1">
    <location>
        <begin position="1"/>
        <end position="28"/>
    </location>
</feature>